<evidence type="ECO:0000313" key="1">
    <source>
        <dbReference type="EMBL" id="OAS84027.1"/>
    </source>
</evidence>
<dbReference type="Pfam" id="PF17277">
    <property type="entry name" value="DUF5342"/>
    <property type="match status" value="1"/>
</dbReference>
<evidence type="ECO:0008006" key="3">
    <source>
        <dbReference type="Google" id="ProtNLM"/>
    </source>
</evidence>
<dbReference type="OrthoDB" id="2736244at2"/>
<gene>
    <name evidence="1" type="ORF">A6K24_07945</name>
</gene>
<dbReference type="Proteomes" id="UP000078534">
    <property type="component" value="Unassembled WGS sequence"/>
</dbReference>
<dbReference type="InterPro" id="IPR017263">
    <property type="entry name" value="UCP037692"/>
</dbReference>
<reference evidence="2" key="1">
    <citation type="submission" date="2016-04" db="EMBL/GenBank/DDBJ databases">
        <authorList>
            <person name="Lyu Z."/>
            <person name="Lyu W."/>
        </authorList>
    </citation>
    <scope>NUCLEOTIDE SEQUENCE [LARGE SCALE GENOMIC DNA]</scope>
    <source>
        <strain evidence="2">C44</strain>
    </source>
</reference>
<proteinExistence type="predicted"/>
<keyword evidence="2" id="KW-1185">Reference proteome</keyword>
<protein>
    <recommendedName>
        <fullName evidence="3">YheE family protein</fullName>
    </recommendedName>
</protein>
<accession>A0A179SQK1</accession>
<comment type="caution">
    <text evidence="1">The sequence shown here is derived from an EMBL/GenBank/DDBJ whole genome shotgun (WGS) entry which is preliminary data.</text>
</comment>
<dbReference type="STRING" id="152268.A6K24_07945"/>
<name>A0A179SQK1_9BACI</name>
<dbReference type="RefSeq" id="WP_066336984.1">
    <property type="nucleotide sequence ID" value="NZ_LWSG01000034.1"/>
</dbReference>
<organism evidence="1 2">
    <name type="scientific">Metabacillus litoralis</name>
    <dbReference type="NCBI Taxonomy" id="152268"/>
    <lineage>
        <taxon>Bacteria</taxon>
        <taxon>Bacillati</taxon>
        <taxon>Bacillota</taxon>
        <taxon>Bacilli</taxon>
        <taxon>Bacillales</taxon>
        <taxon>Bacillaceae</taxon>
        <taxon>Metabacillus</taxon>
    </lineage>
</organism>
<dbReference type="EMBL" id="LWSG01000034">
    <property type="protein sequence ID" value="OAS84027.1"/>
    <property type="molecule type" value="Genomic_DNA"/>
</dbReference>
<dbReference type="AlphaFoldDB" id="A0A179SQK1"/>
<sequence length="69" mass="8343">MITHFQYKPLFKQVNLPGWRISFYFRGNHYDGTYHKNGQIEWGVMTPPKEVVTDIQSQIHELMLFHVYE</sequence>
<dbReference type="PIRSF" id="PIRSF037692">
    <property type="entry name" value="UCP037692"/>
    <property type="match status" value="1"/>
</dbReference>
<evidence type="ECO:0000313" key="2">
    <source>
        <dbReference type="Proteomes" id="UP000078534"/>
    </source>
</evidence>